<proteinExistence type="predicted"/>
<dbReference type="Proteomes" id="UP000886998">
    <property type="component" value="Unassembled WGS sequence"/>
</dbReference>
<evidence type="ECO:0000313" key="2">
    <source>
        <dbReference type="Proteomes" id="UP000886998"/>
    </source>
</evidence>
<organism evidence="1 2">
    <name type="scientific">Trichonephila inaurata madagascariensis</name>
    <dbReference type="NCBI Taxonomy" id="2747483"/>
    <lineage>
        <taxon>Eukaryota</taxon>
        <taxon>Metazoa</taxon>
        <taxon>Ecdysozoa</taxon>
        <taxon>Arthropoda</taxon>
        <taxon>Chelicerata</taxon>
        <taxon>Arachnida</taxon>
        <taxon>Araneae</taxon>
        <taxon>Araneomorphae</taxon>
        <taxon>Entelegynae</taxon>
        <taxon>Araneoidea</taxon>
        <taxon>Nephilidae</taxon>
        <taxon>Trichonephila</taxon>
        <taxon>Trichonephila inaurata</taxon>
    </lineage>
</organism>
<name>A0A8X7BY44_9ARAC</name>
<reference evidence="1" key="1">
    <citation type="submission" date="2020-08" db="EMBL/GenBank/DDBJ databases">
        <title>Multicomponent nature underlies the extraordinary mechanical properties of spider dragline silk.</title>
        <authorList>
            <person name="Kono N."/>
            <person name="Nakamura H."/>
            <person name="Mori M."/>
            <person name="Yoshida Y."/>
            <person name="Ohtoshi R."/>
            <person name="Malay A.D."/>
            <person name="Moran D.A.P."/>
            <person name="Tomita M."/>
            <person name="Numata K."/>
            <person name="Arakawa K."/>
        </authorList>
    </citation>
    <scope>NUCLEOTIDE SEQUENCE</scope>
</reference>
<dbReference type="EMBL" id="BMAV01005660">
    <property type="protein sequence ID" value="GFY46907.1"/>
    <property type="molecule type" value="Genomic_DNA"/>
</dbReference>
<sequence length="76" mass="8325">MNTRLFESVFVCKGKEKGPAVSAPVALPEDRVRDAKLLVWKGTQGRGPDSMTKSEVPVAYTVPEVNPELTEVTPRL</sequence>
<evidence type="ECO:0000313" key="1">
    <source>
        <dbReference type="EMBL" id="GFY46907.1"/>
    </source>
</evidence>
<dbReference type="AlphaFoldDB" id="A0A8X7BY44"/>
<protein>
    <submittedName>
        <fullName evidence="1">Uncharacterized protein</fullName>
    </submittedName>
</protein>
<gene>
    <name evidence="1" type="ORF">TNIN_275361</name>
</gene>
<accession>A0A8X7BY44</accession>
<comment type="caution">
    <text evidence="1">The sequence shown here is derived from an EMBL/GenBank/DDBJ whole genome shotgun (WGS) entry which is preliminary data.</text>
</comment>
<keyword evidence="2" id="KW-1185">Reference proteome</keyword>